<dbReference type="OrthoDB" id="5738121at2"/>
<name>A0A1H6FXK6_THEAL</name>
<evidence type="ECO:0000256" key="1">
    <source>
        <dbReference type="ARBA" id="ARBA00023002"/>
    </source>
</evidence>
<dbReference type="NCBIfam" id="TIGR01915">
    <property type="entry name" value="npdG"/>
    <property type="match status" value="1"/>
</dbReference>
<dbReference type="EMBL" id="FNWJ01000002">
    <property type="protein sequence ID" value="SEH15527.1"/>
    <property type="molecule type" value="Genomic_DNA"/>
</dbReference>
<reference evidence="4" key="1">
    <citation type="submission" date="2016-10" db="EMBL/GenBank/DDBJ databases">
        <authorList>
            <person name="Varghese N."/>
            <person name="Submissions S."/>
        </authorList>
    </citation>
    <scope>NUCLEOTIDE SEQUENCE [LARGE SCALE GENOMIC DNA]</scope>
    <source>
        <strain evidence="4">ATCC 35263</strain>
    </source>
</reference>
<dbReference type="GO" id="GO:0016651">
    <property type="term" value="F:oxidoreductase activity, acting on NAD(P)H"/>
    <property type="evidence" value="ECO:0007669"/>
    <property type="project" value="InterPro"/>
</dbReference>
<gene>
    <name evidence="3" type="ORF">SAMN02745716_1982</name>
</gene>
<accession>A0A1H6FXK6</accession>
<dbReference type="Pfam" id="PF03807">
    <property type="entry name" value="F420_oxidored"/>
    <property type="match status" value="1"/>
</dbReference>
<feature type="domain" description="Pyrroline-5-carboxylate reductase catalytic N-terminal" evidence="2">
    <location>
        <begin position="3"/>
        <end position="100"/>
    </location>
</feature>
<organism evidence="3 4">
    <name type="scientific">Thermoleophilum album</name>
    <dbReference type="NCBI Taxonomy" id="29539"/>
    <lineage>
        <taxon>Bacteria</taxon>
        <taxon>Bacillati</taxon>
        <taxon>Actinomycetota</taxon>
        <taxon>Thermoleophilia</taxon>
        <taxon>Thermoleophilales</taxon>
        <taxon>Thermoleophilaceae</taxon>
        <taxon>Thermoleophilum</taxon>
    </lineage>
</organism>
<evidence type="ECO:0000313" key="4">
    <source>
        <dbReference type="Proteomes" id="UP000222056"/>
    </source>
</evidence>
<dbReference type="GO" id="GO:0052851">
    <property type="term" value="F:ferric-chelate reductase (NADPH) activity"/>
    <property type="evidence" value="ECO:0007669"/>
    <property type="project" value="TreeGrafter"/>
</dbReference>
<dbReference type="InterPro" id="IPR051267">
    <property type="entry name" value="STEAP_metalloreductase"/>
</dbReference>
<dbReference type="Gene3D" id="3.40.50.720">
    <property type="entry name" value="NAD(P)-binding Rossmann-like Domain"/>
    <property type="match status" value="1"/>
</dbReference>
<keyword evidence="1" id="KW-0560">Oxidoreductase</keyword>
<dbReference type="GO" id="GO:0050661">
    <property type="term" value="F:NADP binding"/>
    <property type="evidence" value="ECO:0007669"/>
    <property type="project" value="InterPro"/>
</dbReference>
<sequence length="229" mass="24355">MTVPIIGGTGALGFGLALRLAAAGEEIVIGSRDLARAQEAAERLRAELPSARVSAAVNEEAAQRGPVVLLCVPFRAQSENLTRLKPVLQPGQILVDATVPLAAAFSGKATRLLGVPQGSAAEQAAEMTPEGVDVVSGFHTVSADRLRNLAERLDEDVLLASDRREARARVAALVERIEGLRPVDCGPLEMARMIEGLTPLLISINKRYRTHAGVRITGLPDDGAGYWRR</sequence>
<keyword evidence="4" id="KW-1185">Reference proteome</keyword>
<dbReference type="InterPro" id="IPR036291">
    <property type="entry name" value="NAD(P)-bd_dom_sf"/>
</dbReference>
<protein>
    <recommendedName>
        <fullName evidence="2">Pyrroline-5-carboxylate reductase catalytic N-terminal domain-containing protein</fullName>
    </recommendedName>
</protein>
<dbReference type="SUPFAM" id="SSF51735">
    <property type="entry name" value="NAD(P)-binding Rossmann-fold domains"/>
    <property type="match status" value="1"/>
</dbReference>
<dbReference type="STRING" id="29539.SAMN02745716_1982"/>
<proteinExistence type="predicted"/>
<dbReference type="Proteomes" id="UP000222056">
    <property type="component" value="Unassembled WGS sequence"/>
</dbReference>
<dbReference type="GO" id="GO:0006740">
    <property type="term" value="P:NADPH regeneration"/>
    <property type="evidence" value="ECO:0007669"/>
    <property type="project" value="InterPro"/>
</dbReference>
<dbReference type="GO" id="GO:0015677">
    <property type="term" value="P:copper ion import"/>
    <property type="evidence" value="ECO:0007669"/>
    <property type="project" value="TreeGrafter"/>
</dbReference>
<dbReference type="GO" id="GO:0070967">
    <property type="term" value="F:coenzyme F420 binding"/>
    <property type="evidence" value="ECO:0007669"/>
    <property type="project" value="InterPro"/>
</dbReference>
<dbReference type="AlphaFoldDB" id="A0A1H6FXK6"/>
<dbReference type="PANTHER" id="PTHR14239">
    <property type="entry name" value="DUDULIN-RELATED"/>
    <property type="match status" value="1"/>
</dbReference>
<dbReference type="PANTHER" id="PTHR14239:SF0">
    <property type="entry name" value="F420-DEPENDENT NADP REDUCTASE"/>
    <property type="match status" value="1"/>
</dbReference>
<evidence type="ECO:0000313" key="3">
    <source>
        <dbReference type="EMBL" id="SEH15527.1"/>
    </source>
</evidence>
<dbReference type="GO" id="GO:0008823">
    <property type="term" value="F:cupric reductase (NADH) activity"/>
    <property type="evidence" value="ECO:0007669"/>
    <property type="project" value="TreeGrafter"/>
</dbReference>
<dbReference type="InterPro" id="IPR010185">
    <property type="entry name" value="NpdG"/>
</dbReference>
<dbReference type="GO" id="GO:0005886">
    <property type="term" value="C:plasma membrane"/>
    <property type="evidence" value="ECO:0007669"/>
    <property type="project" value="TreeGrafter"/>
</dbReference>
<evidence type="ECO:0000259" key="2">
    <source>
        <dbReference type="Pfam" id="PF03807"/>
    </source>
</evidence>
<dbReference type="InterPro" id="IPR028939">
    <property type="entry name" value="P5C_Rdtase_cat_N"/>
</dbReference>
<dbReference type="RefSeq" id="WP_093118607.1">
    <property type="nucleotide sequence ID" value="NZ_FNWJ01000002.1"/>
</dbReference>